<evidence type="ECO:0000256" key="1">
    <source>
        <dbReference type="SAM" id="Phobius"/>
    </source>
</evidence>
<protein>
    <submittedName>
        <fullName evidence="2">Uncharacterized protein</fullName>
    </submittedName>
</protein>
<evidence type="ECO:0000313" key="3">
    <source>
        <dbReference type="Proteomes" id="UP000481030"/>
    </source>
</evidence>
<proteinExistence type="predicted"/>
<reference evidence="2 3" key="1">
    <citation type="journal article" date="2016" name="Antonie Van Leeuwenhoek">
        <title>Bacillus depressus sp. nov., isolated from soil of a sunflower field.</title>
        <authorList>
            <person name="Wei X."/>
            <person name="Xin D."/>
            <person name="Xin Y."/>
            <person name="Zhang H."/>
            <person name="Wang T."/>
            <person name="Zhang J."/>
        </authorList>
    </citation>
    <scope>NUCLEOTIDE SEQUENCE [LARGE SCALE GENOMIC DNA]</scope>
    <source>
        <strain evidence="2 3">BZ1</strain>
    </source>
</reference>
<sequence length="112" mass="12360">MGASEKLKTDNLRKRLGLGSISLLLFVIGLLFSFSFGKHGALGDTILRFVGLNPWSNGETGLHYTMFYSLIFYIPAWIIGNKFKSDLGAKTGKILSVIMIVLTLLFSLFIIA</sequence>
<evidence type="ECO:0000313" key="2">
    <source>
        <dbReference type="EMBL" id="KAB2336340.1"/>
    </source>
</evidence>
<comment type="caution">
    <text evidence="2">The sequence shown here is derived from an EMBL/GenBank/DDBJ whole genome shotgun (WGS) entry which is preliminary data.</text>
</comment>
<feature type="transmembrane region" description="Helical" evidence="1">
    <location>
        <begin position="92"/>
        <end position="111"/>
    </location>
</feature>
<feature type="transmembrane region" description="Helical" evidence="1">
    <location>
        <begin position="21"/>
        <end position="41"/>
    </location>
</feature>
<dbReference type="Proteomes" id="UP000481030">
    <property type="component" value="Unassembled WGS sequence"/>
</dbReference>
<keyword evidence="1" id="KW-0472">Membrane</keyword>
<dbReference type="AlphaFoldDB" id="A0A6L3V7W0"/>
<name>A0A6L3V7W0_9BACI</name>
<accession>A0A6L3V7W0</accession>
<gene>
    <name evidence="2" type="ORF">F7731_12720</name>
</gene>
<keyword evidence="1" id="KW-1133">Transmembrane helix</keyword>
<feature type="transmembrane region" description="Helical" evidence="1">
    <location>
        <begin position="61"/>
        <end position="80"/>
    </location>
</feature>
<organism evidence="2 3">
    <name type="scientific">Cytobacillus depressus</name>
    <dbReference type="NCBI Taxonomy" id="1602942"/>
    <lineage>
        <taxon>Bacteria</taxon>
        <taxon>Bacillati</taxon>
        <taxon>Bacillota</taxon>
        <taxon>Bacilli</taxon>
        <taxon>Bacillales</taxon>
        <taxon>Bacillaceae</taxon>
        <taxon>Cytobacillus</taxon>
    </lineage>
</organism>
<keyword evidence="3" id="KW-1185">Reference proteome</keyword>
<dbReference type="RefSeq" id="WP_151535144.1">
    <property type="nucleotide sequence ID" value="NZ_WBOS01000004.1"/>
</dbReference>
<dbReference type="OrthoDB" id="2936579at2"/>
<keyword evidence="1" id="KW-0812">Transmembrane</keyword>
<dbReference type="EMBL" id="WBOS01000004">
    <property type="protein sequence ID" value="KAB2336340.1"/>
    <property type="molecule type" value="Genomic_DNA"/>
</dbReference>